<dbReference type="PROSITE" id="PS50018">
    <property type="entry name" value="RAS_GTPASE_ACTIV_2"/>
    <property type="match status" value="1"/>
</dbReference>
<dbReference type="InterPro" id="IPR001849">
    <property type="entry name" value="PH_domain"/>
</dbReference>
<dbReference type="GO" id="GO:0043184">
    <property type="term" value="F:vascular endothelial growth factor receptor 2 binding"/>
    <property type="evidence" value="ECO:0007669"/>
    <property type="project" value="Ensembl"/>
</dbReference>
<dbReference type="GO" id="GO:0046580">
    <property type="term" value="P:negative regulation of Ras protein signal transduction"/>
    <property type="evidence" value="ECO:0007669"/>
    <property type="project" value="Ensembl"/>
</dbReference>
<dbReference type="InterPro" id="IPR008936">
    <property type="entry name" value="Rho_GTPase_activation_prot"/>
</dbReference>
<dbReference type="InterPro" id="IPR035892">
    <property type="entry name" value="C2_domain_sf"/>
</dbReference>
<dbReference type="GO" id="GO:2001224">
    <property type="term" value="P:positive regulation of neuron migration"/>
    <property type="evidence" value="ECO:0007669"/>
    <property type="project" value="Ensembl"/>
</dbReference>
<dbReference type="GO" id="GO:1990032">
    <property type="term" value="C:parallel fiber"/>
    <property type="evidence" value="ECO:0007669"/>
    <property type="project" value="Ensembl"/>
</dbReference>
<feature type="compositionally biased region" description="Low complexity" evidence="3">
    <location>
        <begin position="885"/>
        <end position="901"/>
    </location>
</feature>
<dbReference type="GO" id="GO:0048147">
    <property type="term" value="P:negative regulation of fibroblast proliferation"/>
    <property type="evidence" value="ECO:0007669"/>
    <property type="project" value="Ensembl"/>
</dbReference>
<dbReference type="GO" id="GO:0010633">
    <property type="term" value="P:negative regulation of epithelial cell migration"/>
    <property type="evidence" value="ECO:0007669"/>
    <property type="project" value="Ensembl"/>
</dbReference>
<dbReference type="SUPFAM" id="SSF48350">
    <property type="entry name" value="GTPase activation domain, GAP"/>
    <property type="match status" value="1"/>
</dbReference>
<proteinExistence type="predicted"/>
<reference evidence="7" key="2">
    <citation type="submission" date="2025-09" db="UniProtKB">
        <authorList>
            <consortium name="Ensembl"/>
        </authorList>
    </citation>
    <scope>IDENTIFICATION</scope>
</reference>
<gene>
    <name evidence="7" type="primary">DAB2IP</name>
</gene>
<feature type="compositionally biased region" description="Polar residues" evidence="3">
    <location>
        <begin position="875"/>
        <end position="884"/>
    </location>
</feature>
<reference evidence="7" key="1">
    <citation type="submission" date="2025-08" db="UniProtKB">
        <authorList>
            <consortium name="Ensembl"/>
        </authorList>
    </citation>
    <scope>IDENTIFICATION</scope>
</reference>
<dbReference type="PROSITE" id="PS00509">
    <property type="entry name" value="RAS_GTPASE_ACTIV_1"/>
    <property type="match status" value="1"/>
</dbReference>
<dbReference type="GO" id="GO:0032266">
    <property type="term" value="F:phosphatidylinositol-3-phosphate binding"/>
    <property type="evidence" value="ECO:0007669"/>
    <property type="project" value="Ensembl"/>
</dbReference>
<dbReference type="Proteomes" id="UP000594220">
    <property type="component" value="Unplaced"/>
</dbReference>
<dbReference type="Pfam" id="PF12004">
    <property type="entry name" value="DAB2P_C"/>
    <property type="match status" value="1"/>
</dbReference>
<evidence type="ECO:0000256" key="2">
    <source>
        <dbReference type="ARBA" id="ARBA00022553"/>
    </source>
</evidence>
<evidence type="ECO:0000259" key="5">
    <source>
        <dbReference type="PROSITE" id="PS50004"/>
    </source>
</evidence>
<dbReference type="GO" id="GO:0031435">
    <property type="term" value="F:mitogen-activated protein kinase kinase kinase binding"/>
    <property type="evidence" value="ECO:0007669"/>
    <property type="project" value="Ensembl"/>
</dbReference>
<feature type="region of interest" description="Disordered" evidence="3">
    <location>
        <begin position="659"/>
        <end position="686"/>
    </location>
</feature>
<dbReference type="GO" id="GO:0031334">
    <property type="term" value="P:positive regulation of protein-containing complex assembly"/>
    <property type="evidence" value="ECO:0007669"/>
    <property type="project" value="Ensembl"/>
</dbReference>
<organism evidence="7 8">
    <name type="scientific">Crocodylus porosus</name>
    <name type="common">Saltwater crocodile</name>
    <name type="synonym">Estuarine crocodile</name>
    <dbReference type="NCBI Taxonomy" id="8502"/>
    <lineage>
        <taxon>Eukaryota</taxon>
        <taxon>Metazoa</taxon>
        <taxon>Chordata</taxon>
        <taxon>Craniata</taxon>
        <taxon>Vertebrata</taxon>
        <taxon>Euteleostomi</taxon>
        <taxon>Archelosauria</taxon>
        <taxon>Archosauria</taxon>
        <taxon>Crocodylia</taxon>
        <taxon>Longirostres</taxon>
        <taxon>Crocodylidae</taxon>
        <taxon>Crocodylus</taxon>
    </lineage>
</organism>
<dbReference type="GO" id="GO:0042177">
    <property type="term" value="P:negative regulation of protein catabolic process"/>
    <property type="evidence" value="ECO:0007669"/>
    <property type="project" value="Ensembl"/>
</dbReference>
<dbReference type="CDD" id="cd05136">
    <property type="entry name" value="RasGAP_DAB2IP"/>
    <property type="match status" value="1"/>
</dbReference>
<dbReference type="GO" id="GO:0030163">
    <property type="term" value="P:protein catabolic process"/>
    <property type="evidence" value="ECO:0007669"/>
    <property type="project" value="Ensembl"/>
</dbReference>
<evidence type="ECO:0000313" key="7">
    <source>
        <dbReference type="Ensembl" id="ENSCPRP00005014888.1"/>
    </source>
</evidence>
<feature type="region of interest" description="Disordered" evidence="3">
    <location>
        <begin position="698"/>
        <end position="722"/>
    </location>
</feature>
<dbReference type="GO" id="GO:0035591">
    <property type="term" value="F:signaling adaptor activity"/>
    <property type="evidence" value="ECO:0007669"/>
    <property type="project" value="Ensembl"/>
</dbReference>
<dbReference type="GO" id="GO:0044300">
    <property type="term" value="C:cerebellar mossy fiber"/>
    <property type="evidence" value="ECO:0007669"/>
    <property type="project" value="Ensembl"/>
</dbReference>
<dbReference type="GO" id="GO:2001235">
    <property type="term" value="P:positive regulation of apoptotic signaling pathway"/>
    <property type="evidence" value="ECO:0007669"/>
    <property type="project" value="Ensembl"/>
</dbReference>
<dbReference type="GO" id="GO:0070273">
    <property type="term" value="F:phosphatidylinositol-4-phosphate binding"/>
    <property type="evidence" value="ECO:0007669"/>
    <property type="project" value="Ensembl"/>
</dbReference>
<evidence type="ECO:0000259" key="6">
    <source>
        <dbReference type="PROSITE" id="PS50018"/>
    </source>
</evidence>
<dbReference type="GO" id="GO:0021814">
    <property type="term" value="P:cell motility involved in cerebral cortex radial glia guided migration"/>
    <property type="evidence" value="ECO:0007669"/>
    <property type="project" value="Ensembl"/>
</dbReference>
<dbReference type="GO" id="GO:0051898">
    <property type="term" value="P:negative regulation of phosphatidylinositol 3-kinase/protein kinase B signal transduction"/>
    <property type="evidence" value="ECO:0007669"/>
    <property type="project" value="Ensembl"/>
</dbReference>
<dbReference type="GO" id="GO:0000122">
    <property type="term" value="P:negative regulation of transcription by RNA polymerase II"/>
    <property type="evidence" value="ECO:0007669"/>
    <property type="project" value="Ensembl"/>
</dbReference>
<dbReference type="GO" id="GO:0030139">
    <property type="term" value="C:endocytic vesicle"/>
    <property type="evidence" value="ECO:0007669"/>
    <property type="project" value="Ensembl"/>
</dbReference>
<dbReference type="GO" id="GO:0043124">
    <property type="term" value="P:negative regulation of canonical NF-kappaB signal transduction"/>
    <property type="evidence" value="ECO:0007669"/>
    <property type="project" value="Ensembl"/>
</dbReference>
<feature type="domain" description="Ras-GAP" evidence="6">
    <location>
        <begin position="313"/>
        <end position="505"/>
    </location>
</feature>
<evidence type="ECO:0000313" key="8">
    <source>
        <dbReference type="Proteomes" id="UP000594220"/>
    </source>
</evidence>
<dbReference type="Gene3D" id="1.10.506.10">
    <property type="entry name" value="GTPase Activation - p120gap, domain 1"/>
    <property type="match status" value="2"/>
</dbReference>
<dbReference type="GO" id="GO:1901223">
    <property type="term" value="P:negative regulation of non-canonical NF-kappaB signal transduction"/>
    <property type="evidence" value="ECO:0007669"/>
    <property type="project" value="Ensembl"/>
</dbReference>
<dbReference type="PROSITE" id="PS50003">
    <property type="entry name" value="PH_DOMAIN"/>
    <property type="match status" value="1"/>
</dbReference>
<dbReference type="Gene3D" id="2.30.29.30">
    <property type="entry name" value="Pleckstrin-homology domain (PH domain)/Phosphotyrosine-binding domain (PTB)"/>
    <property type="match status" value="1"/>
</dbReference>
<feature type="region of interest" description="Disordered" evidence="3">
    <location>
        <begin position="835"/>
        <end position="944"/>
    </location>
</feature>
<dbReference type="SMART" id="SM00233">
    <property type="entry name" value="PH"/>
    <property type="match status" value="1"/>
</dbReference>
<dbReference type="GO" id="GO:0070317">
    <property type="term" value="P:negative regulation of G0 to G1 transition"/>
    <property type="evidence" value="ECO:0007669"/>
    <property type="project" value="Ensembl"/>
</dbReference>
<dbReference type="GO" id="GO:0051721">
    <property type="term" value="F:protein phosphatase 2A binding"/>
    <property type="evidence" value="ECO:0007669"/>
    <property type="project" value="Ensembl"/>
</dbReference>
<dbReference type="GO" id="GO:0036324">
    <property type="term" value="P:vascular endothelial growth factor receptor-2 signaling pathway"/>
    <property type="evidence" value="ECO:0007669"/>
    <property type="project" value="Ensembl"/>
</dbReference>
<dbReference type="GO" id="GO:0016525">
    <property type="term" value="P:negative regulation of angiogenesis"/>
    <property type="evidence" value="ECO:0007669"/>
    <property type="project" value="Ensembl"/>
</dbReference>
<dbReference type="GO" id="GO:0044877">
    <property type="term" value="F:protein-containing complex binding"/>
    <property type="evidence" value="ECO:0007669"/>
    <property type="project" value="Ensembl"/>
</dbReference>
<dbReference type="GO" id="GO:1901800">
    <property type="term" value="P:positive regulation of proteasomal protein catabolic process"/>
    <property type="evidence" value="ECO:0007669"/>
    <property type="project" value="Ensembl"/>
</dbReference>
<dbReference type="GO" id="GO:0005123">
    <property type="term" value="F:death receptor binding"/>
    <property type="evidence" value="ECO:0007669"/>
    <property type="project" value="Ensembl"/>
</dbReference>
<dbReference type="InterPro" id="IPR021887">
    <property type="entry name" value="DAB2P_C"/>
</dbReference>
<dbReference type="PROSITE" id="PS50004">
    <property type="entry name" value="C2"/>
    <property type="match status" value="1"/>
</dbReference>
<dbReference type="GO" id="GO:0090129">
    <property type="term" value="P:positive regulation of synapse maturation"/>
    <property type="evidence" value="ECO:0007669"/>
    <property type="project" value="Ensembl"/>
</dbReference>
<dbReference type="GO" id="GO:1990597">
    <property type="term" value="C:AIP1-IRE1 complex"/>
    <property type="evidence" value="ECO:0007669"/>
    <property type="project" value="Ensembl"/>
</dbReference>
<keyword evidence="2" id="KW-0597">Phosphoprotein</keyword>
<evidence type="ECO:0000256" key="1">
    <source>
        <dbReference type="ARBA" id="ARBA00022468"/>
    </source>
</evidence>
<dbReference type="InterPro" id="IPR001936">
    <property type="entry name" value="RasGAP_dom"/>
</dbReference>
<feature type="compositionally biased region" description="Polar residues" evidence="3">
    <location>
        <begin position="659"/>
        <end position="673"/>
    </location>
</feature>
<dbReference type="AlphaFoldDB" id="A0A7M4EU81"/>
<dbReference type="PANTHER" id="PTHR10194">
    <property type="entry name" value="RAS GTPASE-ACTIVATING PROTEINS"/>
    <property type="match status" value="1"/>
</dbReference>
<feature type="compositionally biased region" description="Polar residues" evidence="3">
    <location>
        <begin position="710"/>
        <end position="722"/>
    </location>
</feature>
<dbReference type="SUPFAM" id="SSF50729">
    <property type="entry name" value="PH domain-like"/>
    <property type="match status" value="1"/>
</dbReference>
<dbReference type="GO" id="GO:0050680">
    <property type="term" value="P:negative regulation of epithelial cell proliferation"/>
    <property type="evidence" value="ECO:0007669"/>
    <property type="project" value="Ensembl"/>
</dbReference>
<evidence type="ECO:0000256" key="3">
    <source>
        <dbReference type="SAM" id="MobiDB-lite"/>
    </source>
</evidence>
<keyword evidence="1" id="KW-0343">GTPase activation</keyword>
<dbReference type="GO" id="GO:0021819">
    <property type="term" value="P:layer formation in cerebral cortex"/>
    <property type="evidence" value="ECO:0007669"/>
    <property type="project" value="Ensembl"/>
</dbReference>
<dbReference type="GO" id="GO:0043539">
    <property type="term" value="F:protein serine/threonine kinase activator activity"/>
    <property type="evidence" value="ECO:0007669"/>
    <property type="project" value="Ensembl"/>
</dbReference>
<dbReference type="GO" id="GO:0010719">
    <property type="term" value="P:negative regulation of epithelial to mesenchymal transition"/>
    <property type="evidence" value="ECO:0007669"/>
    <property type="project" value="Ensembl"/>
</dbReference>
<dbReference type="FunFam" id="2.60.40.150:FF:000010">
    <property type="entry name" value="Ras GTPase-activating protein nGAP isoform 2"/>
    <property type="match status" value="1"/>
</dbReference>
<dbReference type="GO" id="GO:0044301">
    <property type="term" value="C:climbing fiber"/>
    <property type="evidence" value="ECO:0007669"/>
    <property type="project" value="Ensembl"/>
</dbReference>
<dbReference type="GO" id="GO:0035148">
    <property type="term" value="P:tube formation"/>
    <property type="evidence" value="ECO:0007669"/>
    <property type="project" value="Ensembl"/>
</dbReference>
<dbReference type="FunFam" id="1.10.506.10:FF:000001">
    <property type="entry name" value="Ras GTPase-activating protein nGAP isoform 2"/>
    <property type="match status" value="1"/>
</dbReference>
<dbReference type="GO" id="GO:0071347">
    <property type="term" value="P:cellular response to interleukin-1"/>
    <property type="evidence" value="ECO:0007669"/>
    <property type="project" value="Ensembl"/>
</dbReference>
<dbReference type="SMART" id="SM00239">
    <property type="entry name" value="C2"/>
    <property type="match status" value="1"/>
</dbReference>
<dbReference type="GO" id="GO:0030948">
    <property type="term" value="P:negative regulation of vascular endothelial growth factor receptor signaling pathway"/>
    <property type="evidence" value="ECO:0007669"/>
    <property type="project" value="Ensembl"/>
</dbReference>
<dbReference type="GO" id="GO:0032809">
    <property type="term" value="C:neuronal cell body membrane"/>
    <property type="evidence" value="ECO:0007669"/>
    <property type="project" value="Ensembl"/>
</dbReference>
<dbReference type="GO" id="GO:0034144">
    <property type="term" value="P:negative regulation of toll-like receptor 4 signaling pathway"/>
    <property type="evidence" value="ECO:0007669"/>
    <property type="project" value="Ensembl"/>
</dbReference>
<dbReference type="GO" id="GO:0005096">
    <property type="term" value="F:GTPase activator activity"/>
    <property type="evidence" value="ECO:0007669"/>
    <property type="project" value="UniProtKB-KW"/>
</dbReference>
<dbReference type="GO" id="GO:0035924">
    <property type="term" value="P:cellular response to vascular endothelial growth factor stimulus"/>
    <property type="evidence" value="ECO:0007669"/>
    <property type="project" value="Ensembl"/>
</dbReference>
<dbReference type="GO" id="GO:0045944">
    <property type="term" value="P:positive regulation of transcription by RNA polymerase II"/>
    <property type="evidence" value="ECO:0007669"/>
    <property type="project" value="Ensembl"/>
</dbReference>
<name>A0A7M4EU81_CROPO</name>
<dbReference type="Pfam" id="PF00168">
    <property type="entry name" value="C2"/>
    <property type="match status" value="1"/>
</dbReference>
<dbReference type="GO" id="GO:0036312">
    <property type="term" value="F:phosphatidylinositol 3-kinase regulatory subunit binding"/>
    <property type="evidence" value="ECO:0007669"/>
    <property type="project" value="Ensembl"/>
</dbReference>
<dbReference type="InterPro" id="IPR000008">
    <property type="entry name" value="C2_dom"/>
</dbReference>
<dbReference type="Gene3D" id="2.60.40.150">
    <property type="entry name" value="C2 domain"/>
    <property type="match status" value="1"/>
</dbReference>
<dbReference type="Ensembl" id="ENSCPRT00005017476.1">
    <property type="protein sequence ID" value="ENSCPRP00005014888.1"/>
    <property type="gene ID" value="ENSCPRG00005010455.1"/>
</dbReference>
<feature type="compositionally biased region" description="Low complexity" evidence="3">
    <location>
        <begin position="789"/>
        <end position="805"/>
    </location>
</feature>
<dbReference type="InterPro" id="IPR039360">
    <property type="entry name" value="Ras_GTPase"/>
</dbReference>
<dbReference type="GO" id="GO:0140042">
    <property type="term" value="P:lipid droplet formation"/>
    <property type="evidence" value="ECO:0007669"/>
    <property type="project" value="Ensembl"/>
</dbReference>
<dbReference type="CDD" id="cd13376">
    <property type="entry name" value="PH_DAB2IP"/>
    <property type="match status" value="1"/>
</dbReference>
<dbReference type="GO" id="GO:0043123">
    <property type="term" value="P:positive regulation of canonical NF-kappaB signal transduction"/>
    <property type="evidence" value="ECO:0007669"/>
    <property type="project" value="Ensembl"/>
</dbReference>
<dbReference type="GO" id="GO:0048812">
    <property type="term" value="P:neuron projection morphogenesis"/>
    <property type="evidence" value="ECO:0007669"/>
    <property type="project" value="Ensembl"/>
</dbReference>
<dbReference type="Pfam" id="PF25321">
    <property type="entry name" value="PH_RASGAP"/>
    <property type="match status" value="1"/>
</dbReference>
<dbReference type="Pfam" id="PF00616">
    <property type="entry name" value="RasGAP"/>
    <property type="match status" value="2"/>
</dbReference>
<dbReference type="GO" id="GO:0090090">
    <property type="term" value="P:negative regulation of canonical Wnt signaling pathway"/>
    <property type="evidence" value="ECO:0007669"/>
    <property type="project" value="Ensembl"/>
</dbReference>
<dbReference type="GO" id="GO:1900744">
    <property type="term" value="P:regulation of p38MAPK cascade"/>
    <property type="evidence" value="ECO:0007669"/>
    <property type="project" value="Ensembl"/>
</dbReference>
<feature type="domain" description="PH" evidence="4">
    <location>
        <begin position="110"/>
        <end position="144"/>
    </location>
</feature>
<dbReference type="GO" id="GO:0046330">
    <property type="term" value="P:positive regulation of JNK cascade"/>
    <property type="evidence" value="ECO:0007669"/>
    <property type="project" value="Ensembl"/>
</dbReference>
<dbReference type="GO" id="GO:0070373">
    <property type="term" value="P:negative regulation of ERK1 and ERK2 cascade"/>
    <property type="evidence" value="ECO:0007669"/>
    <property type="project" value="Ensembl"/>
</dbReference>
<dbReference type="GO" id="GO:0031434">
    <property type="term" value="F:mitogen-activated protein kinase kinase binding"/>
    <property type="evidence" value="ECO:0007669"/>
    <property type="project" value="Ensembl"/>
</dbReference>
<dbReference type="CDD" id="cd04013">
    <property type="entry name" value="C2_SynGAP_like"/>
    <property type="match status" value="1"/>
</dbReference>
<dbReference type="GO" id="GO:0010596">
    <property type="term" value="P:negative regulation of endothelial cell migration"/>
    <property type="evidence" value="ECO:0007669"/>
    <property type="project" value="Ensembl"/>
</dbReference>
<dbReference type="GO" id="GO:0070059">
    <property type="term" value="P:intrinsic apoptotic signaling pathway in response to endoplasmic reticulum stress"/>
    <property type="evidence" value="ECO:0007669"/>
    <property type="project" value="Ensembl"/>
</dbReference>
<dbReference type="SMART" id="SM00323">
    <property type="entry name" value="RasGAP"/>
    <property type="match status" value="1"/>
</dbReference>
<evidence type="ECO:0000259" key="4">
    <source>
        <dbReference type="PROSITE" id="PS50003"/>
    </source>
</evidence>
<dbReference type="GO" id="GO:0071222">
    <property type="term" value="P:cellular response to lipopolysaccharide"/>
    <property type="evidence" value="ECO:0007669"/>
    <property type="project" value="Ensembl"/>
</dbReference>
<protein>
    <submittedName>
        <fullName evidence="7">DAB2 interacting protein</fullName>
    </submittedName>
</protein>
<dbReference type="InterPro" id="IPR011993">
    <property type="entry name" value="PH-like_dom_sf"/>
</dbReference>
<dbReference type="GO" id="GO:1900747">
    <property type="term" value="P:negative regulation of vascular endothelial growth factor signaling pathway"/>
    <property type="evidence" value="ECO:0007669"/>
    <property type="project" value="Ensembl"/>
</dbReference>
<dbReference type="SUPFAM" id="SSF49562">
    <property type="entry name" value="C2 domain (Calcium/lipid-binding domain, CaLB)"/>
    <property type="match status" value="1"/>
</dbReference>
<sequence length="1143" mass="126122">MPSGVTEKNPTMEPTATTPFRVTGFLSRRLKGSIKRTKSQPKLDRNSSFRHILPGFRSVDNERSHLMPRLKESRSHESLLSPSSAVEALDLSMEEEVVIKPVHSSILGQDYCFEVTTSSGSKCFSCRSAAERDKWMENLRRAVHPNKDNSRRVENMLKLWIIEAKDLPAKKKYLCELCLDDVLYARTTCKLKTDNVFWGEHFEFNNLPSLKNITVHLYKETDKKKKKDKTNFIGQVNIPVGSVTGRQFVEKWYPVVSPNPSKGKSAGPMIRIKSRYQTMSILPMEMYKEFAEYITNNYMVLCSVLEPALSVKNKEEMASALVHILQSTGKAKDFLTDLMMSEVDRCGENEHLIFRENTLATKAIEEYLKLVGQKYLQDALGEFIKALYESDENCEVDPSKCSSSDLPEHQSNLKMCCELAFCKIINSYCVFPRELKEVFASWRQECSNRGRPDISERLISASLFLRFLCPAIMSPSLFNLLQEYPDDRTARTLTLIAKVTQNLANFAKFGSKEEYMSFMNQFLEHEWTNMQRFLLEISNPETISNTAGFEGYIDLGRELSTLHSLLWEVISQLEQAMATKLGPLPRILRDVNTALNNPACVQVSVTADHAVSTPSAGNSISAGLQKMVIENDLSGLIDFTRLPSPTPENKDLFFVTRSAGAQPSPARSSSYSEANEPDVQMSNGSKSLSMVDLQDNRVLDGGANAPGTADSLNDSQSSMGQLQGVWTTRTQQNNVAGMATVRRVGQTPTTPNAESAPGRPQLLAPLSFQNPVYQMAAGLPLSPRGLGDSGSECHSSLSSHSNSEELTANKHGFAAPAAAEDFARRTGELARRQLSLTEKGGQPTMPRQNSAGPQRRIDQPPPPPPPVTRGRTPPSLLNTVQYQRPSSGSMMSSSPDWPGSGARLRQQSSSSKGDSPEMKQRTMHKQVSPGGPAERRQLGAGRGAGCELWSEGGLEFESPLQHHAWTGGRALPRCSVHLETQAIPRGEQRSPCHPTARAASVFPASVRRSQGCRQPRPYDADGPRCPSALPCHPVTALPIRVQAAHPMPPSTRLHLMDEDQDLRRVSLCPVATASPNVAFPETPPLVSCVLEPPQQMQSRTGEVEEQGEAKALCSTRGPREAERTVCLCSVSPLSPDVGTGSLG</sequence>
<dbReference type="PANTHER" id="PTHR10194:SF26">
    <property type="entry name" value="DISABLED HOMOLOG 2-INTERACTING PROTEIN"/>
    <property type="match status" value="1"/>
</dbReference>
<accession>A0A7M4EU81</accession>
<dbReference type="GO" id="GO:0042803">
    <property type="term" value="F:protein homodimerization activity"/>
    <property type="evidence" value="ECO:0007669"/>
    <property type="project" value="Ensembl"/>
</dbReference>
<dbReference type="GO" id="GO:0008625">
    <property type="term" value="P:extrinsic apoptotic signaling pathway via death domain receptors"/>
    <property type="evidence" value="ECO:0007669"/>
    <property type="project" value="Ensembl"/>
</dbReference>
<dbReference type="GO" id="GO:1900006">
    <property type="term" value="P:positive regulation of dendrite development"/>
    <property type="evidence" value="ECO:0007669"/>
    <property type="project" value="Ensembl"/>
</dbReference>
<keyword evidence="8" id="KW-1185">Reference proteome</keyword>
<dbReference type="GeneTree" id="ENSGT00940000155853"/>
<dbReference type="GO" id="GO:0017124">
    <property type="term" value="F:SH3 domain binding"/>
    <property type="evidence" value="ECO:0007669"/>
    <property type="project" value="Ensembl"/>
</dbReference>
<dbReference type="InterPro" id="IPR057606">
    <property type="entry name" value="SynGAP1-like_PH"/>
</dbReference>
<feature type="domain" description="C2" evidence="5">
    <location>
        <begin position="135"/>
        <end position="253"/>
    </location>
</feature>
<dbReference type="InterPro" id="IPR023152">
    <property type="entry name" value="RasGAP_CS"/>
</dbReference>
<dbReference type="GO" id="GO:0033209">
    <property type="term" value="P:tumor necrosis factor-mediated signaling pathway"/>
    <property type="evidence" value="ECO:0007669"/>
    <property type="project" value="Ensembl"/>
</dbReference>
<feature type="region of interest" description="Disordered" evidence="3">
    <location>
        <begin position="783"/>
        <end position="805"/>
    </location>
</feature>
<dbReference type="GO" id="GO:0071889">
    <property type="term" value="F:14-3-3 protein binding"/>
    <property type="evidence" value="ECO:0007669"/>
    <property type="project" value="Ensembl"/>
</dbReference>